<evidence type="ECO:0000256" key="3">
    <source>
        <dbReference type="ARBA" id="ARBA00011738"/>
    </source>
</evidence>
<dbReference type="EC" id="2.3.1.4" evidence="8"/>
<dbReference type="UniPathway" id="UPA00113">
    <property type="reaction ID" value="UER00529"/>
</dbReference>
<dbReference type="GO" id="GO:0005789">
    <property type="term" value="C:endoplasmic reticulum membrane"/>
    <property type="evidence" value="ECO:0007669"/>
    <property type="project" value="UniProtKB-SubCell"/>
</dbReference>
<sequence>MTCITLTETRPSTLFSPKLISPEVQNSLPNGYLLRPLKRDDYKKGVLEILAQLSTVGEITQKQFEERFDLMQNLGSYYLIVIEDNDRIVACATLIIEYKLLHGCGKTGHIEDVVVHDSQRGKRLGQRLIEQINHMAKSLGCYKSILNCNQHNVPFYEKCNLSLANVQMAHYFDRD</sequence>
<dbReference type="InterPro" id="IPR000182">
    <property type="entry name" value="GNAT_dom"/>
</dbReference>
<dbReference type="GO" id="GO:0004343">
    <property type="term" value="F:glucosamine 6-phosphate N-acetyltransferase activity"/>
    <property type="evidence" value="ECO:0007669"/>
    <property type="project" value="UniProtKB-UniRule"/>
</dbReference>
<dbReference type="FunFam" id="3.40.630.30:FF:000048">
    <property type="entry name" value="Glucosamine 6-phosphate N-acetyltransferase"/>
    <property type="match status" value="1"/>
</dbReference>
<accession>A0A167KUX8</accession>
<evidence type="ECO:0000256" key="7">
    <source>
        <dbReference type="ARBA" id="ARBA00023315"/>
    </source>
</evidence>
<evidence type="ECO:0000256" key="4">
    <source>
        <dbReference type="ARBA" id="ARBA00022679"/>
    </source>
</evidence>
<keyword evidence="11" id="KW-1185">Reference proteome</keyword>
<proteinExistence type="inferred from homology"/>
<dbReference type="AlphaFoldDB" id="A0A167KUX8"/>
<protein>
    <recommendedName>
        <fullName evidence="8">Glucosamine 6-phosphate N-acetyltransferase</fullName>
        <ecNumber evidence="8">2.3.1.4</ecNumber>
    </recommendedName>
</protein>
<keyword evidence="7 8" id="KW-0012">Acyltransferase</keyword>
<feature type="domain" description="N-acetyltransferase" evidence="9">
    <location>
        <begin position="32"/>
        <end position="175"/>
    </location>
</feature>
<comment type="pathway">
    <text evidence="8">Nucleotide-sugar biosynthesis; UDP-N-acetyl-alpha-D-glucosamine biosynthesis; N-acetyl-alpha-D-glucosamine 1-phosphate from alpha-D-glucosamine 6-phosphate (route I): step 1/2.</text>
</comment>
<keyword evidence="5" id="KW-0256">Endoplasmic reticulum</keyword>
<comment type="similarity">
    <text evidence="8">Belongs to the acetyltransferase family. GNA1 subfamily.</text>
</comment>
<dbReference type="PANTHER" id="PTHR13355:SF11">
    <property type="entry name" value="GLUCOSAMINE 6-PHOSPHATE N-ACETYLTRANSFERASE"/>
    <property type="match status" value="1"/>
</dbReference>
<dbReference type="Pfam" id="PF00583">
    <property type="entry name" value="Acetyltransf_1"/>
    <property type="match status" value="1"/>
</dbReference>
<keyword evidence="6" id="KW-0472">Membrane</keyword>
<dbReference type="SUPFAM" id="SSF55729">
    <property type="entry name" value="Acyl-CoA N-acyltransferases (Nat)"/>
    <property type="match status" value="1"/>
</dbReference>
<comment type="catalytic activity">
    <reaction evidence="8">
        <text>D-glucosamine 6-phosphate + acetyl-CoA = N-acetyl-D-glucosamine 6-phosphate + CoA + H(+)</text>
        <dbReference type="Rhea" id="RHEA:10292"/>
        <dbReference type="ChEBI" id="CHEBI:15378"/>
        <dbReference type="ChEBI" id="CHEBI:57287"/>
        <dbReference type="ChEBI" id="CHEBI:57288"/>
        <dbReference type="ChEBI" id="CHEBI:57513"/>
        <dbReference type="ChEBI" id="CHEBI:58725"/>
        <dbReference type="EC" id="2.3.1.4"/>
    </reaction>
</comment>
<dbReference type="PROSITE" id="PS51186">
    <property type="entry name" value="GNAT"/>
    <property type="match status" value="1"/>
</dbReference>
<dbReference type="InterPro" id="IPR039143">
    <property type="entry name" value="GNPNAT1-like"/>
</dbReference>
<dbReference type="GeneID" id="28990061"/>
<dbReference type="GO" id="GO:0006048">
    <property type="term" value="P:UDP-N-acetylglucosamine biosynthetic process"/>
    <property type="evidence" value="ECO:0007669"/>
    <property type="project" value="UniProtKB-UniRule"/>
</dbReference>
<reference evidence="11" key="1">
    <citation type="submission" date="2015-06" db="EMBL/GenBank/DDBJ databases">
        <title>Expansion of signal transduction pathways in fungi by whole-genome duplication.</title>
        <authorList>
            <consortium name="DOE Joint Genome Institute"/>
            <person name="Corrochano L.M."/>
            <person name="Kuo A."/>
            <person name="Marcet-Houben M."/>
            <person name="Polaino S."/>
            <person name="Salamov A."/>
            <person name="Villalobos J.M."/>
            <person name="Alvarez M.I."/>
            <person name="Avalos J."/>
            <person name="Benito E.P."/>
            <person name="Benoit I."/>
            <person name="Burger G."/>
            <person name="Camino L.P."/>
            <person name="Canovas D."/>
            <person name="Cerda-Olmedo E."/>
            <person name="Cheng J.-F."/>
            <person name="Dominguez A."/>
            <person name="Elias M."/>
            <person name="Eslava A.P."/>
            <person name="Glaser F."/>
            <person name="Grimwood J."/>
            <person name="Gutierrez G."/>
            <person name="Heitman J."/>
            <person name="Henrissat B."/>
            <person name="Iturriaga E.A."/>
            <person name="Lang B.F."/>
            <person name="Lavin J.L."/>
            <person name="Lee S."/>
            <person name="Li W."/>
            <person name="Lindquist E."/>
            <person name="Lopez-Garcia S."/>
            <person name="Luque E.M."/>
            <person name="Marcos A.T."/>
            <person name="Martin J."/>
            <person name="McCluskey K."/>
            <person name="Medina H.R."/>
            <person name="Miralles-Duran A."/>
            <person name="Miyazaki A."/>
            <person name="Munoz-Torres E."/>
            <person name="Oguiza J.A."/>
            <person name="Ohm R."/>
            <person name="Olmedo M."/>
            <person name="Orejas M."/>
            <person name="Ortiz-Castellanos L."/>
            <person name="Pisabarro A.G."/>
            <person name="Rodriguez-Romero J."/>
            <person name="Ruiz-Herrera J."/>
            <person name="Ruiz-Vazquez R."/>
            <person name="Sanz C."/>
            <person name="Schackwitz W."/>
            <person name="Schmutz J."/>
            <person name="Shahriari M."/>
            <person name="Shelest E."/>
            <person name="Silva-Franco F."/>
            <person name="Soanes D."/>
            <person name="Syed K."/>
            <person name="Tagua V.G."/>
            <person name="Talbot N.J."/>
            <person name="Thon M."/>
            <person name="De vries R.P."/>
            <person name="Wiebenga A."/>
            <person name="Yadav J.S."/>
            <person name="Braun E.L."/>
            <person name="Baker S."/>
            <person name="Garre V."/>
            <person name="Horwitz B."/>
            <person name="Torres-Martinez S."/>
            <person name="Idnurm A."/>
            <person name="Herrera-Estrella A."/>
            <person name="Gabaldon T."/>
            <person name="Grigoriev I.V."/>
        </authorList>
    </citation>
    <scope>NUCLEOTIDE SEQUENCE [LARGE SCALE GENOMIC DNA]</scope>
    <source>
        <strain evidence="11">NRRL 1555(-)</strain>
    </source>
</reference>
<dbReference type="FunCoup" id="A0A167KUX8">
    <property type="interactions" value="213"/>
</dbReference>
<dbReference type="InParanoid" id="A0A167KUX8"/>
<dbReference type="OrthoDB" id="10039976at2759"/>
<dbReference type="STRING" id="763407.A0A167KUX8"/>
<evidence type="ECO:0000256" key="8">
    <source>
        <dbReference type="RuleBase" id="RU365086"/>
    </source>
</evidence>
<gene>
    <name evidence="10" type="ORF">PHYBLDRAFT_127304</name>
</gene>
<comment type="subcellular location">
    <subcellularLocation>
        <location evidence="1">Endomembrane system</location>
        <topology evidence="1">Peripheral membrane protein</topology>
    </subcellularLocation>
    <subcellularLocation>
        <location evidence="2">Endoplasmic reticulum membrane</location>
    </subcellularLocation>
</comment>
<dbReference type="Gene3D" id="3.40.630.30">
    <property type="match status" value="1"/>
</dbReference>
<evidence type="ECO:0000256" key="1">
    <source>
        <dbReference type="ARBA" id="ARBA00004184"/>
    </source>
</evidence>
<dbReference type="RefSeq" id="XP_018286979.1">
    <property type="nucleotide sequence ID" value="XM_018429155.1"/>
</dbReference>
<evidence type="ECO:0000313" key="11">
    <source>
        <dbReference type="Proteomes" id="UP000077315"/>
    </source>
</evidence>
<dbReference type="EMBL" id="KV440993">
    <property type="protein sequence ID" value="OAD68939.1"/>
    <property type="molecule type" value="Genomic_DNA"/>
</dbReference>
<keyword evidence="4 8" id="KW-0808">Transferase</keyword>
<comment type="subunit">
    <text evidence="3">Homodimer.</text>
</comment>
<dbReference type="InterPro" id="IPR016181">
    <property type="entry name" value="Acyl_CoA_acyltransferase"/>
</dbReference>
<organism evidence="10 11">
    <name type="scientific">Phycomyces blakesleeanus (strain ATCC 8743b / DSM 1359 / FGSC 10004 / NBRC 33097 / NRRL 1555)</name>
    <dbReference type="NCBI Taxonomy" id="763407"/>
    <lineage>
        <taxon>Eukaryota</taxon>
        <taxon>Fungi</taxon>
        <taxon>Fungi incertae sedis</taxon>
        <taxon>Mucoromycota</taxon>
        <taxon>Mucoromycotina</taxon>
        <taxon>Mucoromycetes</taxon>
        <taxon>Mucorales</taxon>
        <taxon>Phycomycetaceae</taxon>
        <taxon>Phycomyces</taxon>
    </lineage>
</organism>
<dbReference type="CDD" id="cd04301">
    <property type="entry name" value="NAT_SF"/>
    <property type="match status" value="1"/>
</dbReference>
<evidence type="ECO:0000256" key="5">
    <source>
        <dbReference type="ARBA" id="ARBA00022824"/>
    </source>
</evidence>
<dbReference type="VEuPathDB" id="FungiDB:PHYBLDRAFT_127304"/>
<name>A0A167KUX8_PHYB8</name>
<evidence type="ECO:0000313" key="10">
    <source>
        <dbReference type="EMBL" id="OAD68939.1"/>
    </source>
</evidence>
<evidence type="ECO:0000256" key="6">
    <source>
        <dbReference type="ARBA" id="ARBA00023136"/>
    </source>
</evidence>
<dbReference type="Proteomes" id="UP000077315">
    <property type="component" value="Unassembled WGS sequence"/>
</dbReference>
<evidence type="ECO:0000259" key="9">
    <source>
        <dbReference type="PROSITE" id="PS51186"/>
    </source>
</evidence>
<evidence type="ECO:0000256" key="2">
    <source>
        <dbReference type="ARBA" id="ARBA00004586"/>
    </source>
</evidence>
<dbReference type="PANTHER" id="PTHR13355">
    <property type="entry name" value="GLUCOSAMINE 6-PHOSPHATE N-ACETYLTRANSFERASE"/>
    <property type="match status" value="1"/>
</dbReference>